<dbReference type="Pfam" id="PF00583">
    <property type="entry name" value="Acetyltransf_1"/>
    <property type="match status" value="1"/>
</dbReference>
<reference evidence="1 2" key="1">
    <citation type="journal article" date="2019" name="Int. J. Syst. Evol. Microbiol.">
        <title>Capsulimonas corticalis gen. nov., sp. nov., an aerobic capsulated bacterium, of a novel bacterial order, Capsulimonadales ord. nov., of the class Armatimonadia of the phylum Armatimonadetes.</title>
        <authorList>
            <person name="Li J."/>
            <person name="Kudo C."/>
            <person name="Tonouchi A."/>
        </authorList>
    </citation>
    <scope>NUCLEOTIDE SEQUENCE [LARGE SCALE GENOMIC DNA]</scope>
    <source>
        <strain evidence="1 2">AX-7</strain>
    </source>
</reference>
<organism evidence="1 2">
    <name type="scientific">Capsulimonas corticalis</name>
    <dbReference type="NCBI Taxonomy" id="2219043"/>
    <lineage>
        <taxon>Bacteria</taxon>
        <taxon>Bacillati</taxon>
        <taxon>Armatimonadota</taxon>
        <taxon>Armatimonadia</taxon>
        <taxon>Capsulimonadales</taxon>
        <taxon>Capsulimonadaceae</taxon>
        <taxon>Capsulimonas</taxon>
    </lineage>
</organism>
<dbReference type="AlphaFoldDB" id="A0A402CTK6"/>
<dbReference type="RefSeq" id="WP_119320725.1">
    <property type="nucleotide sequence ID" value="NZ_AP025739.1"/>
</dbReference>
<keyword evidence="2" id="KW-1185">Reference proteome</keyword>
<dbReference type="SUPFAM" id="SSF55729">
    <property type="entry name" value="Acyl-CoA N-acyltransferases (Nat)"/>
    <property type="match status" value="1"/>
</dbReference>
<dbReference type="KEGG" id="ccot:CCAX7_27280"/>
<dbReference type="GO" id="GO:0016747">
    <property type="term" value="F:acyltransferase activity, transferring groups other than amino-acyl groups"/>
    <property type="evidence" value="ECO:0007669"/>
    <property type="project" value="InterPro"/>
</dbReference>
<gene>
    <name evidence="1" type="ORF">CCAX7_27280</name>
</gene>
<dbReference type="InterPro" id="IPR016181">
    <property type="entry name" value="Acyl_CoA_acyltransferase"/>
</dbReference>
<proteinExistence type="predicted"/>
<accession>A0A402CTK6</accession>
<evidence type="ECO:0000313" key="2">
    <source>
        <dbReference type="Proteomes" id="UP000287394"/>
    </source>
</evidence>
<dbReference type="Proteomes" id="UP000287394">
    <property type="component" value="Chromosome"/>
</dbReference>
<sequence length="155" mass="17573">MPYFELRPFDLAEAETVAHWVTTPDEFWKLTGAQGFPLTADQVAAWIYETNFAFTLRRDGDIVAYGDIIEDDVEGDVEIQHVIVAPDMRRAGVASVLMSKLCAFLTEYHKYPDVWTRVGRDNEAAIQCALGAGFQPDQTLSGERYLWMKKSLYAE</sequence>
<dbReference type="PROSITE" id="PS51186">
    <property type="entry name" value="GNAT"/>
    <property type="match status" value="1"/>
</dbReference>
<dbReference type="EMBL" id="AP025739">
    <property type="protein sequence ID" value="BDI30677.1"/>
    <property type="molecule type" value="Genomic_DNA"/>
</dbReference>
<name>A0A402CTK6_9BACT</name>
<dbReference type="OrthoDB" id="7001268at2"/>
<protein>
    <submittedName>
        <fullName evidence="1">Uncharacterized protein</fullName>
    </submittedName>
</protein>
<dbReference type="CDD" id="cd04301">
    <property type="entry name" value="NAT_SF"/>
    <property type="match status" value="1"/>
</dbReference>
<dbReference type="InterPro" id="IPR000182">
    <property type="entry name" value="GNAT_dom"/>
</dbReference>
<evidence type="ECO:0000313" key="1">
    <source>
        <dbReference type="EMBL" id="BDI30677.1"/>
    </source>
</evidence>
<dbReference type="Gene3D" id="3.40.630.30">
    <property type="match status" value="1"/>
</dbReference>